<evidence type="ECO:0000259" key="8">
    <source>
        <dbReference type="Pfam" id="PF02749"/>
    </source>
</evidence>
<dbReference type="InterPro" id="IPR053190">
    <property type="entry name" value="NAPRTase-like"/>
</dbReference>
<comment type="pathway">
    <text evidence="1">Cofactor biosynthesis; NAD(+) biosynthesis; nicotinate D-ribonucleotide from nicotinate: step 1/1.</text>
</comment>
<evidence type="ECO:0000256" key="1">
    <source>
        <dbReference type="ARBA" id="ARBA00004952"/>
    </source>
</evidence>
<dbReference type="PANTHER" id="PTHR43202:SF1">
    <property type="entry name" value="NICOTINATE PHOSPHORIBOSYLTRANSFERASE"/>
    <property type="match status" value="1"/>
</dbReference>
<dbReference type="InterPro" id="IPR022412">
    <property type="entry name" value="Quinolinate_PRibosylTrfase_N"/>
</dbReference>
<feature type="domain" description="Quinolinate phosphoribosyl transferase N-terminal" evidence="8">
    <location>
        <begin position="30"/>
        <end position="111"/>
    </location>
</feature>
<comment type="catalytic activity">
    <reaction evidence="7">
        <text>5-phospho-alpha-D-ribose 1-diphosphate + nicotinate + ATP + H2O = nicotinate beta-D-ribonucleotide + ADP + phosphate + diphosphate</text>
        <dbReference type="Rhea" id="RHEA:36163"/>
        <dbReference type="ChEBI" id="CHEBI:15377"/>
        <dbReference type="ChEBI" id="CHEBI:30616"/>
        <dbReference type="ChEBI" id="CHEBI:32544"/>
        <dbReference type="ChEBI" id="CHEBI:33019"/>
        <dbReference type="ChEBI" id="CHEBI:43474"/>
        <dbReference type="ChEBI" id="CHEBI:57502"/>
        <dbReference type="ChEBI" id="CHEBI:58017"/>
        <dbReference type="ChEBI" id="CHEBI:456216"/>
        <dbReference type="EC" id="6.3.4.21"/>
    </reaction>
</comment>
<dbReference type="GO" id="GO:0009435">
    <property type="term" value="P:NAD+ biosynthetic process"/>
    <property type="evidence" value="ECO:0007669"/>
    <property type="project" value="UniProtKB-UniPathway"/>
</dbReference>
<evidence type="ECO:0000256" key="7">
    <source>
        <dbReference type="ARBA" id="ARBA00048668"/>
    </source>
</evidence>
<evidence type="ECO:0000313" key="9">
    <source>
        <dbReference type="EMBL" id="ATZ21829.1"/>
    </source>
</evidence>
<dbReference type="PIRSF" id="PIRSF000484">
    <property type="entry name" value="NAPRT"/>
    <property type="match status" value="1"/>
</dbReference>
<keyword evidence="3" id="KW-0597">Phosphoprotein</keyword>
<dbReference type="Gene3D" id="3.20.20.70">
    <property type="entry name" value="Aldolase class I"/>
    <property type="match status" value="1"/>
</dbReference>
<evidence type="ECO:0000256" key="3">
    <source>
        <dbReference type="ARBA" id="ARBA00022553"/>
    </source>
</evidence>
<dbReference type="GO" id="GO:0004514">
    <property type="term" value="F:nicotinate-nucleotide diphosphorylase (carboxylating) activity"/>
    <property type="evidence" value="ECO:0007669"/>
    <property type="project" value="UniProtKB-EC"/>
</dbReference>
<dbReference type="Proteomes" id="UP000232223">
    <property type="component" value="Chromosome"/>
</dbReference>
<evidence type="ECO:0000256" key="2">
    <source>
        <dbReference type="ARBA" id="ARBA00013236"/>
    </source>
</evidence>
<keyword evidence="4" id="KW-0436">Ligase</keyword>
<keyword evidence="5" id="KW-0662">Pyridine nucleotide biosynthesis</keyword>
<dbReference type="InterPro" id="IPR037128">
    <property type="entry name" value="Quinolinate_PRibosylTase_N_sf"/>
</dbReference>
<keyword evidence="10" id="KW-1185">Reference proteome</keyword>
<dbReference type="PANTHER" id="PTHR43202">
    <property type="entry name" value="NICOTINATE-NUCLEOTIDE PYROPHOSPHORYLASE"/>
    <property type="match status" value="1"/>
</dbReference>
<dbReference type="UniPathway" id="UPA00253">
    <property type="reaction ID" value="UER00457"/>
</dbReference>
<dbReference type="InterPro" id="IPR013785">
    <property type="entry name" value="Aldolase_TIM"/>
</dbReference>
<name>A0A2K8P506_9MOLU</name>
<dbReference type="NCBIfam" id="NF005529">
    <property type="entry name" value="PRK07188.1"/>
    <property type="match status" value="1"/>
</dbReference>
<accession>A0A2K8P506</accession>
<dbReference type="AlphaFoldDB" id="A0A2K8P506"/>
<dbReference type="RefSeq" id="WP_100679751.1">
    <property type="nucleotide sequence ID" value="NZ_CP024969.1"/>
</dbReference>
<evidence type="ECO:0000256" key="5">
    <source>
        <dbReference type="ARBA" id="ARBA00022642"/>
    </source>
</evidence>
<comment type="catalytic activity">
    <reaction evidence="6">
        <text>nicotinate beta-D-ribonucleotide + CO2 + diphosphate = quinolinate + 5-phospho-alpha-D-ribose 1-diphosphate + 2 H(+)</text>
        <dbReference type="Rhea" id="RHEA:12733"/>
        <dbReference type="ChEBI" id="CHEBI:15378"/>
        <dbReference type="ChEBI" id="CHEBI:16526"/>
        <dbReference type="ChEBI" id="CHEBI:29959"/>
        <dbReference type="ChEBI" id="CHEBI:33019"/>
        <dbReference type="ChEBI" id="CHEBI:57502"/>
        <dbReference type="ChEBI" id="CHEBI:58017"/>
        <dbReference type="EC" id="2.4.2.19"/>
    </reaction>
</comment>
<dbReference type="EMBL" id="CP024969">
    <property type="protein sequence ID" value="ATZ21829.1"/>
    <property type="molecule type" value="Genomic_DNA"/>
</dbReference>
<dbReference type="SUPFAM" id="SSF54675">
    <property type="entry name" value="Nicotinate/Quinolinate PRTase N-terminal domain-like"/>
    <property type="match status" value="1"/>
</dbReference>
<proteinExistence type="predicted"/>
<keyword evidence="9" id="KW-0328">Glycosyltransferase</keyword>
<dbReference type="SUPFAM" id="SSF51690">
    <property type="entry name" value="Nicotinate/Quinolinate PRTase C-terminal domain-like"/>
    <property type="match status" value="1"/>
</dbReference>
<dbReference type="Pfam" id="PF02749">
    <property type="entry name" value="QRPTase_N"/>
    <property type="match status" value="1"/>
</dbReference>
<dbReference type="InterPro" id="IPR007229">
    <property type="entry name" value="Nic_PRibTrfase-Fam"/>
</dbReference>
<dbReference type="OrthoDB" id="9770610at2"/>
<dbReference type="GO" id="GO:0004516">
    <property type="term" value="F:nicotinate phosphoribosyltransferase activity"/>
    <property type="evidence" value="ECO:0007669"/>
    <property type="project" value="UniProtKB-EC"/>
</dbReference>
<protein>
    <recommendedName>
        <fullName evidence="2">nicotinate phosphoribosyltransferase</fullName>
        <ecNumber evidence="2">6.3.4.21</ecNumber>
    </recommendedName>
</protein>
<reference evidence="9 10" key="1">
    <citation type="submission" date="2017-11" db="EMBL/GenBank/DDBJ databases">
        <title>Genome sequence of Mesoplasma tabanidae BARC 857 (ATCC 49584).</title>
        <authorList>
            <person name="Lo W.-S."/>
            <person name="Kuo C.-H."/>
        </authorList>
    </citation>
    <scope>NUCLEOTIDE SEQUENCE [LARGE SCALE GENOMIC DNA]</scope>
    <source>
        <strain evidence="9 10">BARC 857</strain>
    </source>
</reference>
<organism evidence="9 10">
    <name type="scientific">Mesoplasma tabanidae</name>
    <dbReference type="NCBI Taxonomy" id="219745"/>
    <lineage>
        <taxon>Bacteria</taxon>
        <taxon>Bacillati</taxon>
        <taxon>Mycoplasmatota</taxon>
        <taxon>Mollicutes</taxon>
        <taxon>Entomoplasmatales</taxon>
        <taxon>Entomoplasmataceae</taxon>
        <taxon>Mesoplasma</taxon>
    </lineage>
</organism>
<dbReference type="KEGG" id="mtab:MTABA_v1c06370"/>
<evidence type="ECO:0000256" key="6">
    <source>
        <dbReference type="ARBA" id="ARBA00047445"/>
    </source>
</evidence>
<gene>
    <name evidence="9" type="primary">pncB</name>
    <name evidence="9" type="ORF">MTABA_v1c06370</name>
</gene>
<dbReference type="EC" id="6.3.4.21" evidence="2"/>
<sequence>MKKINFDKKIKDGYYIADYFKKTSLIIENELPNSVVTMQFFQRKNNITISGISEVIQLLEFACKDYKNLKIWSLKDGDIINSNEPVLKIEGKYSSFGWLEGMIDGILARNSCIATNSKKIVSAANGKPVLNMMDRADSYLTLANDGYSSWVGGIKLFVTEASLELIDDNTIPKPSGTMPHALIQAFDGDIIKATEAFYRNFPESNLLALIDYNNDCVRDAVKVANYFKEKLWAIRIDTSGNLIDKFLEENKSKYPVDANLYGVNEYLIKEVRNALDNSGNKHVKIIVSSGLTEEKIKEFEINHTPVDIYGVGGYLAKIDNNFTGDAVLINGKEQAKFGRKNMSSERLKKIK</sequence>
<evidence type="ECO:0000313" key="10">
    <source>
        <dbReference type="Proteomes" id="UP000232223"/>
    </source>
</evidence>
<dbReference type="InterPro" id="IPR036068">
    <property type="entry name" value="Nicotinate_pribotase-like_C"/>
</dbReference>
<evidence type="ECO:0000256" key="4">
    <source>
        <dbReference type="ARBA" id="ARBA00022598"/>
    </source>
</evidence>
<keyword evidence="9" id="KW-0808">Transferase</keyword>
<dbReference type="Gene3D" id="3.90.1170.20">
    <property type="entry name" value="Quinolinate phosphoribosyl transferase, N-terminal domain"/>
    <property type="match status" value="1"/>
</dbReference>